<dbReference type="RefSeq" id="WP_089760906.1">
    <property type="nucleotide sequence ID" value="NZ_BKAT01000024.1"/>
</dbReference>
<dbReference type="Proteomes" id="UP000199656">
    <property type="component" value="Unassembled WGS sequence"/>
</dbReference>
<dbReference type="STRING" id="408074.SAMN05660909_01849"/>
<protein>
    <submittedName>
        <fullName evidence="1">Uncharacterized protein</fullName>
    </submittedName>
</protein>
<organism evidence="1 2">
    <name type="scientific">Chitinophaga terrae</name>
    <name type="common">ex Kim and Jung 2007</name>
    <dbReference type="NCBI Taxonomy" id="408074"/>
    <lineage>
        <taxon>Bacteria</taxon>
        <taxon>Pseudomonadati</taxon>
        <taxon>Bacteroidota</taxon>
        <taxon>Chitinophagia</taxon>
        <taxon>Chitinophagales</taxon>
        <taxon>Chitinophagaceae</taxon>
        <taxon>Chitinophaga</taxon>
    </lineage>
</organism>
<gene>
    <name evidence="1" type="ORF">SAMN05660909_01849</name>
</gene>
<sequence>MEQSRTAQFRSYKGGYFRTLIAPEQTANTIALLELTLPKGAEPPEILSAPPAPPVEVLKAMQQTMLDVYKVNFDNPRIN</sequence>
<dbReference type="AlphaFoldDB" id="A0A1H4B372"/>
<evidence type="ECO:0000313" key="1">
    <source>
        <dbReference type="EMBL" id="SEA42478.1"/>
    </source>
</evidence>
<proteinExistence type="predicted"/>
<dbReference type="EMBL" id="FNRL01000007">
    <property type="protein sequence ID" value="SEA42478.1"/>
    <property type="molecule type" value="Genomic_DNA"/>
</dbReference>
<name>A0A1H4B372_9BACT</name>
<keyword evidence="2" id="KW-1185">Reference proteome</keyword>
<accession>A0A1H4B372</accession>
<evidence type="ECO:0000313" key="2">
    <source>
        <dbReference type="Proteomes" id="UP000199656"/>
    </source>
</evidence>
<dbReference type="OrthoDB" id="1423961at2"/>
<reference evidence="2" key="1">
    <citation type="submission" date="2016-10" db="EMBL/GenBank/DDBJ databases">
        <authorList>
            <person name="Varghese N."/>
            <person name="Submissions S."/>
        </authorList>
    </citation>
    <scope>NUCLEOTIDE SEQUENCE [LARGE SCALE GENOMIC DNA]</scope>
    <source>
        <strain evidence="2">DSM 23920</strain>
    </source>
</reference>